<proteinExistence type="predicted"/>
<sequence length="292" mass="33504">MIRIARGAAPIGLEKSAPRYQAAAAKVFNRHRGMSDALQEILSKGYNSRATKQALYLAQHEKCAWCERQMDFSSSPVEHYRPKDGAWRHLPGQKPRIDKGHYWWLAWSWSNLLFSCSRCNDRGHKANYFPLRRKTRKARAPKAPVSRSRPDSISDVSKERPLLLDPAGAEDPLDHIEWYPTNTRFNRRDWLWTPLGLTDEGRATIEILQLSELAGRAQGHVRSLLPIIEEVEQHLAAGRIPEAHKRWNQLIADSFTPEAQWSAFAWHALRHLVPPSYRAQHQLADPRRPGAP</sequence>
<protein>
    <recommendedName>
        <fullName evidence="4">HNH nuclease domain-containing protein</fullName>
    </recommendedName>
</protein>
<dbReference type="RefSeq" id="WP_095959006.1">
    <property type="nucleotide sequence ID" value="NZ_CP022203.1"/>
</dbReference>
<keyword evidence="3" id="KW-1185">Reference proteome</keyword>
<dbReference type="EMBL" id="CP022203">
    <property type="protein sequence ID" value="ATB48005.1"/>
    <property type="molecule type" value="Genomic_DNA"/>
</dbReference>
<accession>A0A250JVY3</accession>
<organism evidence="2 3">
    <name type="scientific">Corallococcus macrosporus DSM 14697</name>
    <dbReference type="NCBI Taxonomy" id="1189310"/>
    <lineage>
        <taxon>Bacteria</taxon>
        <taxon>Pseudomonadati</taxon>
        <taxon>Myxococcota</taxon>
        <taxon>Myxococcia</taxon>
        <taxon>Myxococcales</taxon>
        <taxon>Cystobacterineae</taxon>
        <taxon>Myxococcaceae</taxon>
        <taxon>Corallococcus</taxon>
    </lineage>
</organism>
<dbReference type="Proteomes" id="UP000217343">
    <property type="component" value="Chromosome"/>
</dbReference>
<reference evidence="2 3" key="1">
    <citation type="submission" date="2017-06" db="EMBL/GenBank/DDBJ databases">
        <title>Sequencing and comparative analysis of myxobacterial genomes.</title>
        <authorList>
            <person name="Rupp O."/>
            <person name="Goesmann A."/>
            <person name="Sogaard-Andersen L."/>
        </authorList>
    </citation>
    <scope>NUCLEOTIDE SEQUENCE [LARGE SCALE GENOMIC DNA]</scope>
    <source>
        <strain evidence="2 3">DSM 14697</strain>
    </source>
</reference>
<evidence type="ECO:0000313" key="3">
    <source>
        <dbReference type="Proteomes" id="UP000217343"/>
    </source>
</evidence>
<dbReference type="OrthoDB" id="9816185at2"/>
<dbReference type="Gene3D" id="1.10.30.50">
    <property type="match status" value="1"/>
</dbReference>
<dbReference type="AlphaFoldDB" id="A0A250JVY3"/>
<evidence type="ECO:0000313" key="2">
    <source>
        <dbReference type="EMBL" id="ATB48005.1"/>
    </source>
</evidence>
<evidence type="ECO:0000256" key="1">
    <source>
        <dbReference type="SAM" id="MobiDB-lite"/>
    </source>
</evidence>
<gene>
    <name evidence="2" type="ORF">MYMAC_003628</name>
</gene>
<feature type="region of interest" description="Disordered" evidence="1">
    <location>
        <begin position="135"/>
        <end position="156"/>
    </location>
</feature>
<evidence type="ECO:0008006" key="4">
    <source>
        <dbReference type="Google" id="ProtNLM"/>
    </source>
</evidence>
<dbReference type="KEGG" id="mmas:MYMAC_003628"/>
<name>A0A250JVY3_9BACT</name>